<dbReference type="Proteomes" id="UP000783588">
    <property type="component" value="Unassembled WGS sequence"/>
</dbReference>
<gene>
    <name evidence="1" type="ORF">KQI75_07995</name>
</gene>
<accession>A0ABS6ES88</accession>
<dbReference type="RefSeq" id="WP_216470209.1">
    <property type="nucleotide sequence ID" value="NZ_JAHLQI010000003.1"/>
</dbReference>
<comment type="caution">
    <text evidence="1">The sequence shown here is derived from an EMBL/GenBank/DDBJ whole genome shotgun (WGS) entry which is preliminary data.</text>
</comment>
<proteinExistence type="predicted"/>
<reference evidence="1 2" key="1">
    <citation type="submission" date="2021-06" db="EMBL/GenBank/DDBJ databases">
        <authorList>
            <person name="Sun Q."/>
            <person name="Li D."/>
        </authorList>
    </citation>
    <scope>NUCLEOTIDE SEQUENCE [LARGE SCALE GENOMIC DNA]</scope>
    <source>
        <strain evidence="1 2">MSJd-7</strain>
    </source>
</reference>
<sequence length="138" mass="15392">MNPSAQAFIERLQRGDIRYMEDAQPDGSHYVAVEVAGKSGKLYNIAMVFSADGAEFGMRCYKLGQVPTERVRPMLKTLNALNGDFAWVRFFIDSEQEVAAALDAIITPASAPRVCWEMLVRMFSVLDAAQEKINDVLQ</sequence>
<organism evidence="1 2">
    <name type="scientific">Butyricicoccus intestinisimiae</name>
    <dbReference type="NCBI Taxonomy" id="2841509"/>
    <lineage>
        <taxon>Bacteria</taxon>
        <taxon>Bacillati</taxon>
        <taxon>Bacillota</taxon>
        <taxon>Clostridia</taxon>
        <taxon>Eubacteriales</taxon>
        <taxon>Butyricicoccaceae</taxon>
        <taxon>Butyricicoccus</taxon>
    </lineage>
</organism>
<dbReference type="EMBL" id="JAHLQI010000003">
    <property type="protein sequence ID" value="MBU5490561.1"/>
    <property type="molecule type" value="Genomic_DNA"/>
</dbReference>
<name>A0ABS6ES88_9FIRM</name>
<evidence type="ECO:0000313" key="2">
    <source>
        <dbReference type="Proteomes" id="UP000783588"/>
    </source>
</evidence>
<protein>
    <submittedName>
        <fullName evidence="1">YbjN domain-containing protein</fullName>
    </submittedName>
</protein>
<evidence type="ECO:0000313" key="1">
    <source>
        <dbReference type="EMBL" id="MBU5490561.1"/>
    </source>
</evidence>
<keyword evidence="2" id="KW-1185">Reference proteome</keyword>